<keyword evidence="3" id="KW-0732">Signal</keyword>
<reference evidence="5 6" key="1">
    <citation type="journal article" date="2016" name="Int. J. Syst. Evol. Microbiol.">
        <title>Labrenzia salina sp. nov., isolated from the rhizosphere of the halophyte Arthrocnemum macrostachyum.</title>
        <authorList>
            <person name="Camacho M."/>
            <person name="Redondo-Gomez S."/>
            <person name="Rodriguez-Llorente I."/>
            <person name="Rohde M."/>
            <person name="Sproer C."/>
            <person name="Schumann P."/>
            <person name="Klenk H.P."/>
            <person name="Montero-Calasanz M.D.C."/>
        </authorList>
    </citation>
    <scope>NUCLEOTIDE SEQUENCE [LARGE SCALE GENOMIC DNA]</scope>
    <source>
        <strain evidence="5 6">DSM 29163</strain>
    </source>
</reference>
<dbReference type="CDD" id="cd02968">
    <property type="entry name" value="SCO"/>
    <property type="match status" value="1"/>
</dbReference>
<feature type="signal peptide" evidence="3">
    <location>
        <begin position="1"/>
        <end position="21"/>
    </location>
</feature>
<keyword evidence="6" id="KW-1185">Reference proteome</keyword>
<dbReference type="PANTHER" id="PTHR12151">
    <property type="entry name" value="ELECTRON TRANSPORT PROTIN SCO1/SENC FAMILY MEMBER"/>
    <property type="match status" value="1"/>
</dbReference>
<dbReference type="SUPFAM" id="SSF52833">
    <property type="entry name" value="Thioredoxin-like"/>
    <property type="match status" value="1"/>
</dbReference>
<protein>
    <submittedName>
        <fullName evidence="5">SCO family protein</fullName>
    </submittedName>
</protein>
<dbReference type="InterPro" id="IPR036249">
    <property type="entry name" value="Thioredoxin-like_sf"/>
</dbReference>
<dbReference type="InterPro" id="IPR013766">
    <property type="entry name" value="Thioredoxin_domain"/>
</dbReference>
<dbReference type="PROSITE" id="PS51352">
    <property type="entry name" value="THIOREDOXIN_2"/>
    <property type="match status" value="1"/>
</dbReference>
<dbReference type="InterPro" id="IPR003782">
    <property type="entry name" value="SCO1/SenC"/>
</dbReference>
<comment type="similarity">
    <text evidence="1">Belongs to the SCO1/2 family.</text>
</comment>
<dbReference type="PANTHER" id="PTHR12151:SF25">
    <property type="entry name" value="LINALOOL DEHYDRATASE_ISOMERASE DOMAIN-CONTAINING PROTEIN"/>
    <property type="match status" value="1"/>
</dbReference>
<dbReference type="EMBL" id="JAPEVI010000001">
    <property type="protein sequence ID" value="MCX2720954.1"/>
    <property type="molecule type" value="Genomic_DNA"/>
</dbReference>
<dbReference type="Gene3D" id="3.40.30.10">
    <property type="entry name" value="Glutaredoxin"/>
    <property type="match status" value="1"/>
</dbReference>
<evidence type="ECO:0000256" key="1">
    <source>
        <dbReference type="ARBA" id="ARBA00010996"/>
    </source>
</evidence>
<feature type="chain" id="PRO_5045447058" evidence="3">
    <location>
        <begin position="22"/>
        <end position="198"/>
    </location>
</feature>
<evidence type="ECO:0000313" key="5">
    <source>
        <dbReference type="EMBL" id="MCX2720954.1"/>
    </source>
</evidence>
<keyword evidence="2" id="KW-0186">Copper</keyword>
<dbReference type="RefSeq" id="WP_265960650.1">
    <property type="nucleotide sequence ID" value="NZ_JAPEVI010000001.1"/>
</dbReference>
<dbReference type="Proteomes" id="UP001300261">
    <property type="component" value="Unassembled WGS sequence"/>
</dbReference>
<organism evidence="5 6">
    <name type="scientific">Roseibium salinum</name>
    <dbReference type="NCBI Taxonomy" id="1604349"/>
    <lineage>
        <taxon>Bacteria</taxon>
        <taxon>Pseudomonadati</taxon>
        <taxon>Pseudomonadota</taxon>
        <taxon>Alphaproteobacteria</taxon>
        <taxon>Hyphomicrobiales</taxon>
        <taxon>Stappiaceae</taxon>
        <taxon>Roseibium</taxon>
    </lineage>
</organism>
<name>A0ABT3QVL0_9HYPH</name>
<evidence type="ECO:0000313" key="6">
    <source>
        <dbReference type="Proteomes" id="UP001300261"/>
    </source>
</evidence>
<evidence type="ECO:0000256" key="3">
    <source>
        <dbReference type="SAM" id="SignalP"/>
    </source>
</evidence>
<dbReference type="Pfam" id="PF02630">
    <property type="entry name" value="SCO1-SenC"/>
    <property type="match status" value="1"/>
</dbReference>
<sequence>MLRTVLSVCLVCFSFAARAQAVNGVILDEPVPVEEFSLAAHDTRPFTQENLKGRWTLLFLGFTHCPDVCPFTLANLEAVRTELSQLVSPERLPEVVFLAVDPDRDAALLEDYVRHFGISFTGITGERGDIDKLVESIDGFYRLERSGPEDDAYDVTHSAAVTVINPDGLVTAKISPPFHPFNTANYLFRHMRGLDAVN</sequence>
<gene>
    <name evidence="5" type="ORF">ON753_00825</name>
</gene>
<evidence type="ECO:0000259" key="4">
    <source>
        <dbReference type="PROSITE" id="PS51352"/>
    </source>
</evidence>
<evidence type="ECO:0000256" key="2">
    <source>
        <dbReference type="ARBA" id="ARBA00023008"/>
    </source>
</evidence>
<accession>A0ABT3QVL0</accession>
<comment type="caution">
    <text evidence="5">The sequence shown here is derived from an EMBL/GenBank/DDBJ whole genome shotgun (WGS) entry which is preliminary data.</text>
</comment>
<proteinExistence type="inferred from homology"/>
<feature type="domain" description="Thioredoxin" evidence="4">
    <location>
        <begin position="27"/>
        <end position="198"/>
    </location>
</feature>